<feature type="compositionally biased region" description="Low complexity" evidence="1">
    <location>
        <begin position="242"/>
        <end position="255"/>
    </location>
</feature>
<evidence type="ECO:0000313" key="3">
    <source>
        <dbReference type="EMBL" id="CAH9127367.1"/>
    </source>
</evidence>
<reference evidence="3" key="1">
    <citation type="submission" date="2022-07" db="EMBL/GenBank/DDBJ databases">
        <authorList>
            <person name="Macas J."/>
            <person name="Novak P."/>
            <person name="Neumann P."/>
        </authorList>
    </citation>
    <scope>NUCLEOTIDE SEQUENCE</scope>
</reference>
<dbReference type="Pfam" id="PF13952">
    <property type="entry name" value="DUF4216"/>
    <property type="match status" value="1"/>
</dbReference>
<keyword evidence="4" id="KW-1185">Reference proteome</keyword>
<name>A0AAV0EVY9_9ASTE</name>
<dbReference type="PANTHER" id="PTHR48258">
    <property type="entry name" value="DUF4218 DOMAIN-CONTAINING PROTEIN-RELATED"/>
    <property type="match status" value="1"/>
</dbReference>
<dbReference type="InterPro" id="IPR025312">
    <property type="entry name" value="DUF4216"/>
</dbReference>
<comment type="caution">
    <text evidence="3">The sequence shown here is derived from an EMBL/GenBank/DDBJ whole genome shotgun (WGS) entry which is preliminary data.</text>
</comment>
<dbReference type="Proteomes" id="UP001152523">
    <property type="component" value="Unassembled WGS sequence"/>
</dbReference>
<evidence type="ECO:0000256" key="1">
    <source>
        <dbReference type="SAM" id="MobiDB-lite"/>
    </source>
</evidence>
<dbReference type="EMBL" id="CAMAPF010000947">
    <property type="protein sequence ID" value="CAH9127367.1"/>
    <property type="molecule type" value="Genomic_DNA"/>
</dbReference>
<proteinExistence type="predicted"/>
<organism evidence="3 4">
    <name type="scientific">Cuscuta epithymum</name>
    <dbReference type="NCBI Taxonomy" id="186058"/>
    <lineage>
        <taxon>Eukaryota</taxon>
        <taxon>Viridiplantae</taxon>
        <taxon>Streptophyta</taxon>
        <taxon>Embryophyta</taxon>
        <taxon>Tracheophyta</taxon>
        <taxon>Spermatophyta</taxon>
        <taxon>Magnoliopsida</taxon>
        <taxon>eudicotyledons</taxon>
        <taxon>Gunneridae</taxon>
        <taxon>Pentapetalae</taxon>
        <taxon>asterids</taxon>
        <taxon>lamiids</taxon>
        <taxon>Solanales</taxon>
        <taxon>Convolvulaceae</taxon>
        <taxon>Cuscuteae</taxon>
        <taxon>Cuscuta</taxon>
        <taxon>Cuscuta subgen. Cuscuta</taxon>
    </lineage>
</organism>
<evidence type="ECO:0000259" key="2">
    <source>
        <dbReference type="Pfam" id="PF13952"/>
    </source>
</evidence>
<feature type="compositionally biased region" description="Acidic residues" evidence="1">
    <location>
        <begin position="227"/>
        <end position="239"/>
    </location>
</feature>
<gene>
    <name evidence="3" type="ORF">CEPIT_LOCUS28263</name>
</gene>
<protein>
    <recommendedName>
        <fullName evidence="2">DUF4216 domain-containing protein</fullName>
    </recommendedName>
</protein>
<dbReference type="PANTHER" id="PTHR48258:SF6">
    <property type="entry name" value="LEUCINE-RICH REPEAT DOMAIN, L DOMAIN-CONTAINING PROTEIN"/>
    <property type="match status" value="1"/>
</dbReference>
<dbReference type="AlphaFoldDB" id="A0AAV0EVY9"/>
<sequence length="263" mass="30530">MSRLLKQDPSEANESLYSLACAPHRCVRKYSGCIVNGVRFLTKDRDSHRKTQNSGIVVEGNHGEEIIDFYGVLVEIVQLDYVKDRHVTIFKYDWFDLGKRKERIRKEGYITSIKVTKTWYENDSYILADQAKQVLYMNDPKLGRDWRVVQPFQHRHIYDVPERQDEVINVDDDSSMEDEVYQEIEINDTFEVIQNDIQSLHREDIQSEDDEETFISNESVVSRAVDIDDAHEEDLDDTPIDSTESSQQSTSTGSEFESDDSDG</sequence>
<accession>A0AAV0EVY9</accession>
<feature type="domain" description="DUF4216" evidence="2">
    <location>
        <begin position="78"/>
        <end position="149"/>
    </location>
</feature>
<evidence type="ECO:0000313" key="4">
    <source>
        <dbReference type="Proteomes" id="UP001152523"/>
    </source>
</evidence>
<feature type="region of interest" description="Disordered" evidence="1">
    <location>
        <begin position="207"/>
        <end position="263"/>
    </location>
</feature>